<accession>A0A1L3JCW1</accession>
<dbReference type="OrthoDB" id="163768at2"/>
<dbReference type="AlphaFoldDB" id="A0A1L3JCW1"/>
<evidence type="ECO:0000259" key="2">
    <source>
        <dbReference type="SMART" id="SM00858"/>
    </source>
</evidence>
<proteinExistence type="predicted"/>
<keyword evidence="4" id="KW-1185">Reference proteome</keyword>
<evidence type="ECO:0000313" key="3">
    <source>
        <dbReference type="EMBL" id="APG62997.1"/>
    </source>
</evidence>
<feature type="compositionally biased region" description="Polar residues" evidence="1">
    <location>
        <begin position="273"/>
        <end position="296"/>
    </location>
</feature>
<feature type="domain" description="SAF" evidence="2">
    <location>
        <begin position="46"/>
        <end position="116"/>
    </location>
</feature>
<dbReference type="InterPro" id="IPR013974">
    <property type="entry name" value="SAF"/>
</dbReference>
<organism evidence="3 4">
    <name type="scientific">Sphingorhabdus lutea</name>
    <dbReference type="NCBI Taxonomy" id="1913578"/>
    <lineage>
        <taxon>Bacteria</taxon>
        <taxon>Pseudomonadati</taxon>
        <taxon>Pseudomonadota</taxon>
        <taxon>Alphaproteobacteria</taxon>
        <taxon>Sphingomonadales</taxon>
        <taxon>Sphingomonadaceae</taxon>
        <taxon>Sphingorhabdus</taxon>
    </lineage>
</organism>
<feature type="region of interest" description="Disordered" evidence="1">
    <location>
        <begin position="269"/>
        <end position="328"/>
    </location>
</feature>
<dbReference type="EMBL" id="CP018154">
    <property type="protein sequence ID" value="APG62997.1"/>
    <property type="molecule type" value="Genomic_DNA"/>
</dbReference>
<dbReference type="RefSeq" id="WP_072559649.1">
    <property type="nucleotide sequence ID" value="NZ_CP018154.1"/>
</dbReference>
<dbReference type="STRING" id="1913578.LPB140_09575"/>
<feature type="compositionally biased region" description="Basic and acidic residues" evidence="1">
    <location>
        <begin position="302"/>
        <end position="311"/>
    </location>
</feature>
<dbReference type="NCBIfam" id="TIGR03177">
    <property type="entry name" value="pilus_cpaB"/>
    <property type="match status" value="1"/>
</dbReference>
<gene>
    <name evidence="3" type="ORF">LPB140_09575</name>
</gene>
<name>A0A1L3JCW1_9SPHN</name>
<dbReference type="InterPro" id="IPR031571">
    <property type="entry name" value="RcpC_dom"/>
</dbReference>
<dbReference type="KEGG" id="sphl:LPB140_09575"/>
<dbReference type="Pfam" id="PF08666">
    <property type="entry name" value="SAF"/>
    <property type="match status" value="1"/>
</dbReference>
<dbReference type="InterPro" id="IPR017592">
    <property type="entry name" value="Pilus_assmbl_Flp-typ_CpaB"/>
</dbReference>
<dbReference type="Proteomes" id="UP000242561">
    <property type="component" value="Chromosome"/>
</dbReference>
<protein>
    <submittedName>
        <fullName evidence="3">Flp pilus assembly protein CpaB</fullName>
    </submittedName>
</protein>
<evidence type="ECO:0000256" key="1">
    <source>
        <dbReference type="SAM" id="MobiDB-lite"/>
    </source>
</evidence>
<sequence>MDKKKVILLVGAIVFAMFAAFMAKSLWSGSSAPVAQAQKPAAPSGPMILVATRSLPVGTIITADSYRYQPWPKDLIEEAYFVKKGEAGANLAQELDGTVVRNPITAGQPITKGALVAPGDRGFLAAALGPGMRAVTVPVSALTGVAGFVFPGDRVDLVLTQKVNGVEGPTLNVSETIIRNMRVLATDQRAQPSLDDKGNTVVNSYKLVTLEATPRIAEKISVAQTIGTISLSLRSLADNSAAIESALASGNLNIPKGASREEEEKILRGLAQKPTSGKTSYSTGGDVSRFQRSTIPPMTAKQQEKIEEIRKGPVVNISRGGNRQQVEF</sequence>
<feature type="compositionally biased region" description="Polar residues" evidence="1">
    <location>
        <begin position="319"/>
        <end position="328"/>
    </location>
</feature>
<evidence type="ECO:0000313" key="4">
    <source>
        <dbReference type="Proteomes" id="UP000242561"/>
    </source>
</evidence>
<dbReference type="CDD" id="cd11614">
    <property type="entry name" value="SAF_CpaB_FlgA_like"/>
    <property type="match status" value="1"/>
</dbReference>
<dbReference type="Pfam" id="PF16976">
    <property type="entry name" value="RcpC"/>
    <property type="match status" value="1"/>
</dbReference>
<reference evidence="3 4" key="1">
    <citation type="submission" date="2016-11" db="EMBL/GenBank/DDBJ databases">
        <title>Sphingorhabdus sp. LPB0140, isolated from marine environment.</title>
        <authorList>
            <person name="Kim E."/>
            <person name="Yi H."/>
        </authorList>
    </citation>
    <scope>NUCLEOTIDE SEQUENCE [LARGE SCALE GENOMIC DNA]</scope>
    <source>
        <strain evidence="3 4">LPB0140</strain>
    </source>
</reference>
<dbReference type="SMART" id="SM00858">
    <property type="entry name" value="SAF"/>
    <property type="match status" value="1"/>
</dbReference>